<protein>
    <submittedName>
        <fullName evidence="6">Respiratory-chain NADH dehydrogenase, subunit 1</fullName>
    </submittedName>
</protein>
<dbReference type="InterPro" id="IPR001694">
    <property type="entry name" value="NADH_UbQ_OxRdtase_su1/FPO"/>
</dbReference>
<keyword evidence="7" id="KW-1185">Reference proteome</keyword>
<evidence type="ECO:0000256" key="2">
    <source>
        <dbReference type="ARBA" id="ARBA00022692"/>
    </source>
</evidence>
<evidence type="ECO:0000256" key="5">
    <source>
        <dbReference type="SAM" id="Phobius"/>
    </source>
</evidence>
<dbReference type="eggNOG" id="arCOG01546">
    <property type="taxonomic scope" value="Archaea"/>
</dbReference>
<dbReference type="Proteomes" id="UP000000254">
    <property type="component" value="Chromosome"/>
</dbReference>
<feature type="transmembrane region" description="Helical" evidence="5">
    <location>
        <begin position="81"/>
        <end position="100"/>
    </location>
</feature>
<dbReference type="STRING" id="399550.Smar_0030"/>
<feature type="transmembrane region" description="Helical" evidence="5">
    <location>
        <begin position="112"/>
        <end position="132"/>
    </location>
</feature>
<dbReference type="RefSeq" id="WP_011838334.1">
    <property type="nucleotide sequence ID" value="NC_009033.1"/>
</dbReference>
<dbReference type="GeneID" id="4907410"/>
<evidence type="ECO:0000256" key="1">
    <source>
        <dbReference type="ARBA" id="ARBA00004141"/>
    </source>
</evidence>
<dbReference type="PANTHER" id="PTHR43359">
    <property type="entry name" value="FORMATE HYDROGENLYASE SUBUNIT 4"/>
    <property type="match status" value="1"/>
</dbReference>
<dbReference type="Pfam" id="PF00146">
    <property type="entry name" value="NADHdh"/>
    <property type="match status" value="1"/>
</dbReference>
<dbReference type="KEGG" id="smr:Smar_0030"/>
<name>A3DKI3_STAMF</name>
<dbReference type="EMBL" id="CP000575">
    <property type="protein sequence ID" value="ABN69143.1"/>
    <property type="molecule type" value="Genomic_DNA"/>
</dbReference>
<keyword evidence="4 5" id="KW-0472">Membrane</keyword>
<reference evidence="6 7" key="2">
    <citation type="journal article" date="2009" name="Stand. Genomic Sci.">
        <title>Complete genome sequence of Staphylothermus marinus Stetter and Fiala 1986 type strain F1.</title>
        <authorList>
            <person name="Anderson I.J."/>
            <person name="Sun H."/>
            <person name="Lapidus A."/>
            <person name="Copeland A."/>
            <person name="Glavina Del Rio T."/>
            <person name="Tice H."/>
            <person name="Dalin E."/>
            <person name="Lucas S."/>
            <person name="Barry K."/>
            <person name="Land M."/>
            <person name="Richardson P."/>
            <person name="Huber H."/>
            <person name="Kyrpides N.C."/>
        </authorList>
    </citation>
    <scope>NUCLEOTIDE SEQUENCE [LARGE SCALE GENOMIC DNA]</scope>
    <source>
        <strain evidence="7">ATCC 43588 / DSM 3639 / JCM 9404 / F1</strain>
    </source>
</reference>
<feature type="transmembrane region" description="Helical" evidence="5">
    <location>
        <begin position="304"/>
        <end position="327"/>
    </location>
</feature>
<dbReference type="HOGENOM" id="CLU_015134_0_2_2"/>
<dbReference type="GO" id="GO:0005886">
    <property type="term" value="C:plasma membrane"/>
    <property type="evidence" value="ECO:0007669"/>
    <property type="project" value="TreeGrafter"/>
</dbReference>
<evidence type="ECO:0000256" key="4">
    <source>
        <dbReference type="ARBA" id="ARBA00023136"/>
    </source>
</evidence>
<feature type="transmembrane region" description="Helical" evidence="5">
    <location>
        <begin position="186"/>
        <end position="207"/>
    </location>
</feature>
<organism evidence="6 7">
    <name type="scientific">Staphylothermus marinus (strain ATCC 43588 / DSM 3639 / JCM 9404 / F1)</name>
    <dbReference type="NCBI Taxonomy" id="399550"/>
    <lineage>
        <taxon>Archaea</taxon>
        <taxon>Thermoproteota</taxon>
        <taxon>Thermoprotei</taxon>
        <taxon>Desulfurococcales</taxon>
        <taxon>Desulfurococcaceae</taxon>
        <taxon>Staphylothermus</taxon>
    </lineage>
</organism>
<sequence>MEELIMWFITLLIFPGALFIFSLALFTEYLFRKLSARMQKRMGPTYVGPAGILQPLYDLWKLLHVKEEVVNKYSMPMLAKIFGLLGLSAAIAVLPLFPLSPLRIYGDYDFLVYMYICCLWIPFMMILMSLSMPGPYTSVGVSRILTFVTICEPAYFTALLVPVAITSKNASPIYSVFTASKNIWQYWINPYTFPLLLLALISAIVSLQAKGMLQPFNIPEAEQEIIAGFETEFSGPILGIGRLLHDLDITITIIAIVYILLGGPYPYPHLSIPGVIILVAKYLGIVLLVAIVKNAFGRYRIEQALYVLFKYSLIPAIIATILTYIYLLI</sequence>
<feature type="transmembrane region" description="Helical" evidence="5">
    <location>
        <begin position="6"/>
        <end position="31"/>
    </location>
</feature>
<reference evidence="7" key="1">
    <citation type="journal article" date="2009" name="BMC Genomics">
        <title>The complete genome sequence of Staphylothermus marinus reveals differences in sulfur metabolism among heterotrophic Crenarchaeota.</title>
        <authorList>
            <person name="Anderson I.J."/>
            <person name="Dharmarajan L."/>
            <person name="Rodriguez J."/>
            <person name="Hooper S."/>
            <person name="Porat I."/>
            <person name="Ulrich L.E."/>
            <person name="Elkins J.G."/>
            <person name="Mavromatis K."/>
            <person name="Sun H."/>
            <person name="Land M."/>
            <person name="Lapidus A."/>
            <person name="Lucas S."/>
            <person name="Barry K."/>
            <person name="Huber H."/>
            <person name="Zhulin I.B."/>
            <person name="Whitman W.B."/>
            <person name="Mukhopadhyay B."/>
            <person name="Woese C."/>
            <person name="Bristow J."/>
            <person name="Kyrpides N."/>
        </authorList>
    </citation>
    <scope>NUCLEOTIDE SEQUENCE [LARGE SCALE GENOMIC DNA]</scope>
    <source>
        <strain evidence="7">ATCC 43588 / DSM 3639 / JCM 9404 / F1</strain>
    </source>
</reference>
<dbReference type="InterPro" id="IPR052561">
    <property type="entry name" value="ComplexI_Subunit1"/>
</dbReference>
<evidence type="ECO:0000256" key="3">
    <source>
        <dbReference type="ARBA" id="ARBA00022989"/>
    </source>
</evidence>
<gene>
    <name evidence="6" type="ordered locus">Smar_0030</name>
</gene>
<feature type="transmembrane region" description="Helical" evidence="5">
    <location>
        <begin position="247"/>
        <end position="265"/>
    </location>
</feature>
<proteinExistence type="predicted"/>
<accession>A3DKI3</accession>
<dbReference type="AlphaFoldDB" id="A3DKI3"/>
<keyword evidence="2 5" id="KW-0812">Transmembrane</keyword>
<dbReference type="OrthoDB" id="15253at2157"/>
<feature type="transmembrane region" description="Helical" evidence="5">
    <location>
        <begin position="144"/>
        <end position="166"/>
    </location>
</feature>
<evidence type="ECO:0000313" key="6">
    <source>
        <dbReference type="EMBL" id="ABN69143.1"/>
    </source>
</evidence>
<keyword evidence="3 5" id="KW-1133">Transmembrane helix</keyword>
<comment type="subcellular location">
    <subcellularLocation>
        <location evidence="1">Membrane</location>
        <topology evidence="1">Multi-pass membrane protein</topology>
    </subcellularLocation>
</comment>
<feature type="transmembrane region" description="Helical" evidence="5">
    <location>
        <begin position="271"/>
        <end position="292"/>
    </location>
</feature>
<evidence type="ECO:0000313" key="7">
    <source>
        <dbReference type="Proteomes" id="UP000000254"/>
    </source>
</evidence>
<dbReference type="PANTHER" id="PTHR43359:SF1">
    <property type="entry name" value="FORMATE HYDROGENLYASE SUBUNIT 4-RELATED"/>
    <property type="match status" value="1"/>
</dbReference>